<dbReference type="EMBL" id="JAWLVV010000013">
    <property type="protein sequence ID" value="MDV7291778.1"/>
    <property type="molecule type" value="Genomic_DNA"/>
</dbReference>
<dbReference type="PANTHER" id="PTHR48081">
    <property type="entry name" value="AB HYDROLASE SUPERFAMILY PROTEIN C4A8.06C"/>
    <property type="match status" value="1"/>
</dbReference>
<protein>
    <submittedName>
        <fullName evidence="2">Alpha/beta hydrolase</fullName>
    </submittedName>
</protein>
<reference evidence="2" key="1">
    <citation type="submission" date="2023-10" db="EMBL/GenBank/DDBJ databases">
        <title>Mycolicibacterium fortuitum clinical isolates causing pulmonary infections in humans.</title>
        <authorList>
            <person name="Mejia-Ponce P.M."/>
            <person name="Zenteno-Cuevas R."/>
            <person name="Licona-Cassani C."/>
        </authorList>
    </citation>
    <scope>NUCLEOTIDE SEQUENCE</scope>
    <source>
        <strain evidence="2">M8</strain>
    </source>
</reference>
<dbReference type="Proteomes" id="UP001186041">
    <property type="component" value="Unassembled WGS sequence"/>
</dbReference>
<organism evidence="2 3">
    <name type="scientific">Mycolicibacterium fortuitum</name>
    <name type="common">Mycobacterium fortuitum</name>
    <dbReference type="NCBI Taxonomy" id="1766"/>
    <lineage>
        <taxon>Bacteria</taxon>
        <taxon>Bacillati</taxon>
        <taxon>Actinomycetota</taxon>
        <taxon>Actinomycetes</taxon>
        <taxon>Mycobacteriales</taxon>
        <taxon>Mycobacteriaceae</taxon>
        <taxon>Mycolicibacterium</taxon>
    </lineage>
</organism>
<dbReference type="InterPro" id="IPR050300">
    <property type="entry name" value="GDXG_lipolytic_enzyme"/>
</dbReference>
<dbReference type="Gene3D" id="3.40.50.1820">
    <property type="entry name" value="alpha/beta hydrolase"/>
    <property type="match status" value="1"/>
</dbReference>
<evidence type="ECO:0000313" key="3">
    <source>
        <dbReference type="Proteomes" id="UP001186041"/>
    </source>
</evidence>
<dbReference type="RefSeq" id="WP_131722152.1">
    <property type="nucleotide sequence ID" value="NZ_CP011269.1"/>
</dbReference>
<dbReference type="AlphaFoldDB" id="A0AAE5ACU0"/>
<gene>
    <name evidence="2" type="ORF">R4485_16565</name>
</gene>
<dbReference type="GeneID" id="93411176"/>
<dbReference type="InterPro" id="IPR029058">
    <property type="entry name" value="AB_hydrolase_fold"/>
</dbReference>
<name>A0AAE5ACU0_MYCFO</name>
<comment type="caution">
    <text evidence="2">The sequence shown here is derived from an EMBL/GenBank/DDBJ whole genome shotgun (WGS) entry which is preliminary data.</text>
</comment>
<sequence>MNTAMSTRARHAGVRVAAHLAQRLLPLTPTPRSFSSATRRVSPPEVVDVPTRHGAVRCLIYWPHPDAPLAMTGADGPPVNLHLHGGAFIVRNPRQEEYIAHHIAAEAGAVVVLADYATAPQVRYPVAEQECFDVALWVRGEAGHRGWDAARMSVTGASAGAKLAINVCQQAYRTGDVGFRAAALAFPVVDLSRADRTSAKPRPRISRRIQRLVIDSYLVDTSRSREPLASPRFDDELTAAMPPTLILTGALDTLGPEGDELAARLSDAGVPTTHHCFEGIDHGFTRSEAASAHDATKRIAGHLVQHLRVNSVD</sequence>
<accession>A0AAE5ACU0</accession>
<evidence type="ECO:0000313" key="2">
    <source>
        <dbReference type="EMBL" id="MDV7291778.1"/>
    </source>
</evidence>
<proteinExistence type="predicted"/>
<dbReference type="InterPro" id="IPR013094">
    <property type="entry name" value="AB_hydrolase_3"/>
</dbReference>
<dbReference type="Pfam" id="PF07859">
    <property type="entry name" value="Abhydrolase_3"/>
    <property type="match status" value="1"/>
</dbReference>
<dbReference type="GO" id="GO:0016787">
    <property type="term" value="F:hydrolase activity"/>
    <property type="evidence" value="ECO:0007669"/>
    <property type="project" value="UniProtKB-KW"/>
</dbReference>
<evidence type="ECO:0000256" key="1">
    <source>
        <dbReference type="ARBA" id="ARBA00022801"/>
    </source>
</evidence>
<dbReference type="PANTHER" id="PTHR48081:SF8">
    <property type="entry name" value="ALPHA_BETA HYDROLASE FOLD-3 DOMAIN-CONTAINING PROTEIN-RELATED"/>
    <property type="match status" value="1"/>
</dbReference>
<dbReference type="SUPFAM" id="SSF53474">
    <property type="entry name" value="alpha/beta-Hydrolases"/>
    <property type="match status" value="1"/>
</dbReference>
<keyword evidence="1 2" id="KW-0378">Hydrolase</keyword>